<feature type="transmembrane region" description="Helical" evidence="1">
    <location>
        <begin position="49"/>
        <end position="71"/>
    </location>
</feature>
<comment type="caution">
    <text evidence="2">The sequence shown here is derived from an EMBL/GenBank/DDBJ whole genome shotgun (WGS) entry which is preliminary data.</text>
</comment>
<proteinExistence type="predicted"/>
<evidence type="ECO:0000256" key="1">
    <source>
        <dbReference type="SAM" id="Phobius"/>
    </source>
</evidence>
<dbReference type="PANTHER" id="PTHR11328:SF24">
    <property type="entry name" value="MAJOR FACILITATOR SUPERFAMILY (MFS) PROFILE DOMAIN-CONTAINING PROTEIN"/>
    <property type="match status" value="1"/>
</dbReference>
<feature type="transmembrane region" description="Helical" evidence="1">
    <location>
        <begin position="183"/>
        <end position="205"/>
    </location>
</feature>
<feature type="transmembrane region" description="Helical" evidence="1">
    <location>
        <begin position="358"/>
        <end position="387"/>
    </location>
</feature>
<protein>
    <submittedName>
        <fullName evidence="2">MFS transporter</fullName>
    </submittedName>
</protein>
<keyword evidence="1" id="KW-0812">Transmembrane</keyword>
<feature type="transmembrane region" description="Helical" evidence="1">
    <location>
        <begin position="232"/>
        <end position="254"/>
    </location>
</feature>
<sequence length="449" mass="49795">MKEEKVSVSSKFWLCSADCLCGTLSGLITGGGMTYFYTKYLGLDEGLASIVWMIFAVWNALNDPLFGYISDRTKSKLGRRIPYIRYGALLYGVIFILSWFLWPLGGSQTALFVQMLVSLFFFDTFYTAIATSLYVLPYTMAESNQARSGIFVWKIFFTLLSLAAPLVLFPLVRPDVGESASRFQTIMIMLGVVTTLVIFFSTFFYKEKYTSDAEEAPGLWESICQCFKNRAFLVYEVISFTVIFVQTILMQGVVYYFDEFTVPMPLAYASLGVGAVCGIILWIKSMGKIGVAKCIIVMSVAFAAGATLVIFAGQYVIPAMIAFFIIGLGFSGGMYLVPLMNGEVIDYDEAKTGFRREGMYAGVNSLITKPAISFANAAFVMIIGWFGYDNAVKAGAQDAMAKFGVKVAWMALPALLFIISAIAMKAYPLVGAEWKKLKEELSRKHEVER</sequence>
<accession>A0ABR7GD89</accession>
<dbReference type="Pfam" id="PF13347">
    <property type="entry name" value="MFS_2"/>
    <property type="match status" value="1"/>
</dbReference>
<dbReference type="RefSeq" id="WP_158573028.1">
    <property type="nucleotide sequence ID" value="NZ_JACOPG010000001.1"/>
</dbReference>
<dbReference type="EMBL" id="JACOPG010000001">
    <property type="protein sequence ID" value="MBC5685408.1"/>
    <property type="molecule type" value="Genomic_DNA"/>
</dbReference>
<dbReference type="Proteomes" id="UP000643810">
    <property type="component" value="Unassembled WGS sequence"/>
</dbReference>
<feature type="transmembrane region" description="Helical" evidence="1">
    <location>
        <begin position="83"/>
        <end position="105"/>
    </location>
</feature>
<dbReference type="InterPro" id="IPR036259">
    <property type="entry name" value="MFS_trans_sf"/>
</dbReference>
<dbReference type="PANTHER" id="PTHR11328">
    <property type="entry name" value="MAJOR FACILITATOR SUPERFAMILY DOMAIN-CONTAINING PROTEIN"/>
    <property type="match status" value="1"/>
</dbReference>
<feature type="transmembrane region" description="Helical" evidence="1">
    <location>
        <begin position="407"/>
        <end position="427"/>
    </location>
</feature>
<organism evidence="2 3">
    <name type="scientific">Roseburia lenta</name>
    <dbReference type="NCBI Taxonomy" id="2763061"/>
    <lineage>
        <taxon>Bacteria</taxon>
        <taxon>Bacillati</taxon>
        <taxon>Bacillota</taxon>
        <taxon>Clostridia</taxon>
        <taxon>Lachnospirales</taxon>
        <taxon>Lachnospiraceae</taxon>
        <taxon>Roseburia</taxon>
    </lineage>
</organism>
<keyword evidence="3" id="KW-1185">Reference proteome</keyword>
<dbReference type="SUPFAM" id="SSF103473">
    <property type="entry name" value="MFS general substrate transporter"/>
    <property type="match status" value="1"/>
</dbReference>
<feature type="transmembrane region" description="Helical" evidence="1">
    <location>
        <begin position="111"/>
        <end position="136"/>
    </location>
</feature>
<feature type="transmembrane region" description="Helical" evidence="1">
    <location>
        <begin position="317"/>
        <end position="337"/>
    </location>
</feature>
<evidence type="ECO:0000313" key="2">
    <source>
        <dbReference type="EMBL" id="MBC5685408.1"/>
    </source>
</evidence>
<keyword evidence="1" id="KW-0472">Membrane</keyword>
<name>A0ABR7GD89_9FIRM</name>
<keyword evidence="1" id="KW-1133">Transmembrane helix</keyword>
<feature type="transmembrane region" description="Helical" evidence="1">
    <location>
        <begin position="12"/>
        <end position="37"/>
    </location>
</feature>
<feature type="transmembrane region" description="Helical" evidence="1">
    <location>
        <begin position="148"/>
        <end position="171"/>
    </location>
</feature>
<evidence type="ECO:0000313" key="3">
    <source>
        <dbReference type="Proteomes" id="UP000643810"/>
    </source>
</evidence>
<gene>
    <name evidence="2" type="ORF">H8R94_02070</name>
</gene>
<feature type="transmembrane region" description="Helical" evidence="1">
    <location>
        <begin position="266"/>
        <end position="283"/>
    </location>
</feature>
<feature type="transmembrane region" description="Helical" evidence="1">
    <location>
        <begin position="290"/>
        <end position="311"/>
    </location>
</feature>
<dbReference type="Gene3D" id="1.20.1250.20">
    <property type="entry name" value="MFS general substrate transporter like domains"/>
    <property type="match status" value="1"/>
</dbReference>
<dbReference type="InterPro" id="IPR039672">
    <property type="entry name" value="MFS_2"/>
</dbReference>
<reference evidence="2 3" key="1">
    <citation type="submission" date="2020-08" db="EMBL/GenBank/DDBJ databases">
        <title>Genome public.</title>
        <authorList>
            <person name="Liu C."/>
            <person name="Sun Q."/>
        </authorList>
    </citation>
    <scope>NUCLEOTIDE SEQUENCE [LARGE SCALE GENOMIC DNA]</scope>
    <source>
        <strain evidence="2 3">NSJ-9</strain>
    </source>
</reference>